<sequence>MGGRYFIFDMDETLAELYSVYYFIASLRLKGTLEWVNKDEANNITESLNTSLNKAYNNFVEDVLSEEISNEPLGILRPGILDVMKRLYDLQKKGLVKHVLIYSNNGHLQSLEFIRDLIHKHLGTNKLIGECIHWNHHMRDEDRVLGVANKTWNVIKNIMVNGLCNAPSDLRPDNVFFFDDLDHIDLQRALGRNYYKVPAYNFRASFDRIAEIYKEAILSSDVDIDEFIEYIMDIFISTQEDYSKIRDRSINGIIDVFRGMTSGTVKDDVMPPYIDRGIGMMMAAIKKVEGERVGAKRKRFVRISTKKRRGYRRAKTTRKN</sequence>
<reference evidence="1" key="1">
    <citation type="journal article" date="2020" name="Nature">
        <title>Giant virus diversity and host interactions through global metagenomics.</title>
        <authorList>
            <person name="Schulz F."/>
            <person name="Roux S."/>
            <person name="Paez-Espino D."/>
            <person name="Jungbluth S."/>
            <person name="Walsh D.A."/>
            <person name="Denef V.J."/>
            <person name="McMahon K.D."/>
            <person name="Konstantinidis K.T."/>
            <person name="Eloe-Fadrosh E.A."/>
            <person name="Kyrpides N.C."/>
            <person name="Woyke T."/>
        </authorList>
    </citation>
    <scope>NUCLEOTIDE SEQUENCE</scope>
    <source>
        <strain evidence="1">GVMAG-M-3300023174-60</strain>
    </source>
</reference>
<evidence type="ECO:0008006" key="2">
    <source>
        <dbReference type="Google" id="ProtNLM"/>
    </source>
</evidence>
<dbReference type="AlphaFoldDB" id="A0A6C0DSS4"/>
<evidence type="ECO:0000313" key="1">
    <source>
        <dbReference type="EMBL" id="QHT20036.1"/>
    </source>
</evidence>
<accession>A0A6C0DSS4</accession>
<dbReference type="EMBL" id="MN739677">
    <property type="protein sequence ID" value="QHT20036.1"/>
    <property type="molecule type" value="Genomic_DNA"/>
</dbReference>
<protein>
    <recommendedName>
        <fullName evidence="2">Haloacid dehalogenase-like hydrolase</fullName>
    </recommendedName>
</protein>
<name>A0A6C0DSS4_9ZZZZ</name>
<organism evidence="1">
    <name type="scientific">viral metagenome</name>
    <dbReference type="NCBI Taxonomy" id="1070528"/>
    <lineage>
        <taxon>unclassified sequences</taxon>
        <taxon>metagenomes</taxon>
        <taxon>organismal metagenomes</taxon>
    </lineage>
</organism>
<proteinExistence type="predicted"/>